<dbReference type="Proteomes" id="UP001428341">
    <property type="component" value="Unassembled WGS sequence"/>
</dbReference>
<reference evidence="1 2" key="1">
    <citation type="submission" date="2024-05" db="EMBL/GenBank/DDBJ databases">
        <title>Haplotype-resolved chromosome-level genome assembly of Huyou (Citrus changshanensis).</title>
        <authorList>
            <person name="Miao C."/>
            <person name="Chen W."/>
            <person name="Wu Y."/>
            <person name="Wang L."/>
            <person name="Zhao S."/>
            <person name="Grierson D."/>
            <person name="Xu C."/>
            <person name="Chen K."/>
        </authorList>
    </citation>
    <scope>NUCLEOTIDE SEQUENCE [LARGE SCALE GENOMIC DNA]</scope>
    <source>
        <strain evidence="1">01-14</strain>
        <tissue evidence="1">Leaf</tissue>
    </source>
</reference>
<accession>A0AAP0MIK5</accession>
<name>A0AAP0MIK5_9ROSI</name>
<evidence type="ECO:0000313" key="2">
    <source>
        <dbReference type="Proteomes" id="UP001428341"/>
    </source>
</evidence>
<sequence>MAKQGNMVMESSSRGLIRDYAESLAIRVLNFEAPLPILPPKMPVPTYLYSPVAMLIIDGIDSRGRTSETRLLDHDLPPPRLLDHDLPPPRLLDHDLSPPRLLDHELSPMIFQVMTQV</sequence>
<protein>
    <submittedName>
        <fullName evidence="1">Uncharacterized protein</fullName>
    </submittedName>
</protein>
<dbReference type="AlphaFoldDB" id="A0AAP0MIK5"/>
<keyword evidence="2" id="KW-1185">Reference proteome</keyword>
<dbReference type="EMBL" id="JBCGBO010000003">
    <property type="protein sequence ID" value="KAK9214121.1"/>
    <property type="molecule type" value="Genomic_DNA"/>
</dbReference>
<gene>
    <name evidence="1" type="ORF">WN944_006109</name>
</gene>
<proteinExistence type="predicted"/>
<organism evidence="1 2">
    <name type="scientific">Citrus x changshan-huyou</name>
    <dbReference type="NCBI Taxonomy" id="2935761"/>
    <lineage>
        <taxon>Eukaryota</taxon>
        <taxon>Viridiplantae</taxon>
        <taxon>Streptophyta</taxon>
        <taxon>Embryophyta</taxon>
        <taxon>Tracheophyta</taxon>
        <taxon>Spermatophyta</taxon>
        <taxon>Magnoliopsida</taxon>
        <taxon>eudicotyledons</taxon>
        <taxon>Gunneridae</taxon>
        <taxon>Pentapetalae</taxon>
        <taxon>rosids</taxon>
        <taxon>malvids</taxon>
        <taxon>Sapindales</taxon>
        <taxon>Rutaceae</taxon>
        <taxon>Aurantioideae</taxon>
        <taxon>Citrus</taxon>
    </lineage>
</organism>
<comment type="caution">
    <text evidence="1">The sequence shown here is derived from an EMBL/GenBank/DDBJ whole genome shotgun (WGS) entry which is preliminary data.</text>
</comment>
<evidence type="ECO:0000313" key="1">
    <source>
        <dbReference type="EMBL" id="KAK9214121.1"/>
    </source>
</evidence>